<gene>
    <name evidence="6" type="ORF">A1O1_06576</name>
</gene>
<dbReference type="eggNOG" id="KOG3098">
    <property type="taxonomic scope" value="Eukaryota"/>
</dbReference>
<keyword evidence="2 5" id="KW-0812">Transmembrane</keyword>
<evidence type="ECO:0000256" key="3">
    <source>
        <dbReference type="ARBA" id="ARBA00022989"/>
    </source>
</evidence>
<feature type="transmembrane region" description="Helical" evidence="5">
    <location>
        <begin position="262"/>
        <end position="287"/>
    </location>
</feature>
<dbReference type="EMBL" id="AMWN01000005">
    <property type="protein sequence ID" value="EXJ86206.1"/>
    <property type="molecule type" value="Genomic_DNA"/>
</dbReference>
<dbReference type="OrthoDB" id="196103at2759"/>
<comment type="caution">
    <text evidence="6">The sequence shown here is derived from an EMBL/GenBank/DDBJ whole genome shotgun (WGS) entry which is preliminary data.</text>
</comment>
<dbReference type="InterPro" id="IPR051617">
    <property type="entry name" value="UNC-93-like_regulator"/>
</dbReference>
<dbReference type="RefSeq" id="XP_007725644.1">
    <property type="nucleotide sequence ID" value="XM_007727454.1"/>
</dbReference>
<dbReference type="Proteomes" id="UP000019484">
    <property type="component" value="Unassembled WGS sequence"/>
</dbReference>
<comment type="subcellular location">
    <subcellularLocation>
        <location evidence="1">Membrane</location>
        <topology evidence="1">Multi-pass membrane protein</topology>
    </subcellularLocation>
</comment>
<keyword evidence="7" id="KW-1185">Reference proteome</keyword>
<dbReference type="HOGENOM" id="CLU_030884_0_0_1"/>
<organism evidence="6 7">
    <name type="scientific">Capronia coronata CBS 617.96</name>
    <dbReference type="NCBI Taxonomy" id="1182541"/>
    <lineage>
        <taxon>Eukaryota</taxon>
        <taxon>Fungi</taxon>
        <taxon>Dikarya</taxon>
        <taxon>Ascomycota</taxon>
        <taxon>Pezizomycotina</taxon>
        <taxon>Eurotiomycetes</taxon>
        <taxon>Chaetothyriomycetidae</taxon>
        <taxon>Chaetothyriales</taxon>
        <taxon>Herpotrichiellaceae</taxon>
        <taxon>Capronia</taxon>
    </lineage>
</organism>
<evidence type="ECO:0000256" key="1">
    <source>
        <dbReference type="ARBA" id="ARBA00004141"/>
    </source>
</evidence>
<sequence length="390" mass="41700">MDSISISTFADSTPSVLSVVSGGGPGLAYFSGVALGVSAGCLWTGATSLAFSYADEQSKGTYLAVQWGLTSLGGTVGAAIAFGVDVDATKATGVSNAVYGTFLGIMLAACVAALFLIIDPRKVVRDDGTHIAEFEPTSIRQEISHLKAMVTDWRIYVLVPTFLASEMCLATVSSINSYYFSLRARSLNNVLFQFIMIPAAFALSSLLDMGRLSRRKRGLIACSCVGVITMGASAGLVGWMKINGLDGRLSTSPDVDWTSSRFAGATVIYLLWGIVYASYLISANWVVSSLSNDPARCAVYAGFAKGTASLGLCICFIMDTRSVTYMAQCIMQFVLYGIGSLTVIYMLVYHVTDTNYFLEDHVIVPEKVREVAATKLHDVAVETNETNDTK</sequence>
<dbReference type="GO" id="GO:0016020">
    <property type="term" value="C:membrane"/>
    <property type="evidence" value="ECO:0007669"/>
    <property type="project" value="UniProtKB-SubCell"/>
</dbReference>
<evidence type="ECO:0000313" key="7">
    <source>
        <dbReference type="Proteomes" id="UP000019484"/>
    </source>
</evidence>
<dbReference type="PANTHER" id="PTHR23294:SF59">
    <property type="entry name" value="UNC93-LIKE PROTEIN C922.05C"/>
    <property type="match status" value="1"/>
</dbReference>
<evidence type="ECO:0000256" key="2">
    <source>
        <dbReference type="ARBA" id="ARBA00022692"/>
    </source>
</evidence>
<evidence type="ECO:0008006" key="8">
    <source>
        <dbReference type="Google" id="ProtNLM"/>
    </source>
</evidence>
<dbReference type="PANTHER" id="PTHR23294">
    <property type="entry name" value="ET TRANSLATION PRODUCT-RELATED"/>
    <property type="match status" value="1"/>
</dbReference>
<dbReference type="InterPro" id="IPR036259">
    <property type="entry name" value="MFS_trans_sf"/>
</dbReference>
<name>W9YAB7_9EURO</name>
<proteinExistence type="predicted"/>
<feature type="transmembrane region" description="Helical" evidence="5">
    <location>
        <begin position="325"/>
        <end position="348"/>
    </location>
</feature>
<dbReference type="GeneID" id="19161443"/>
<dbReference type="AlphaFoldDB" id="W9YAB7"/>
<protein>
    <recommendedName>
        <fullName evidence="8">Major facilitator superfamily (MFS) profile domain-containing protein</fullName>
    </recommendedName>
</protein>
<feature type="transmembrane region" description="Helical" evidence="5">
    <location>
        <begin position="190"/>
        <end position="207"/>
    </location>
</feature>
<feature type="transmembrane region" description="Helical" evidence="5">
    <location>
        <begin position="63"/>
        <end position="84"/>
    </location>
</feature>
<feature type="transmembrane region" description="Helical" evidence="5">
    <location>
        <begin position="27"/>
        <end position="51"/>
    </location>
</feature>
<keyword evidence="3 5" id="KW-1133">Transmembrane helix</keyword>
<feature type="transmembrane region" description="Helical" evidence="5">
    <location>
        <begin position="219"/>
        <end position="242"/>
    </location>
</feature>
<evidence type="ECO:0000313" key="6">
    <source>
        <dbReference type="EMBL" id="EXJ86206.1"/>
    </source>
</evidence>
<feature type="transmembrane region" description="Helical" evidence="5">
    <location>
        <begin position="155"/>
        <end position="178"/>
    </location>
</feature>
<dbReference type="SUPFAM" id="SSF103473">
    <property type="entry name" value="MFS general substrate transporter"/>
    <property type="match status" value="1"/>
</dbReference>
<dbReference type="Gene3D" id="1.20.1250.20">
    <property type="entry name" value="MFS general substrate transporter like domains"/>
    <property type="match status" value="1"/>
</dbReference>
<accession>W9YAB7</accession>
<keyword evidence="4 5" id="KW-0472">Membrane</keyword>
<evidence type="ECO:0000256" key="5">
    <source>
        <dbReference type="SAM" id="Phobius"/>
    </source>
</evidence>
<reference evidence="6 7" key="1">
    <citation type="submission" date="2013-03" db="EMBL/GenBank/DDBJ databases">
        <title>The Genome Sequence of Capronia coronata CBS 617.96.</title>
        <authorList>
            <consortium name="The Broad Institute Genomics Platform"/>
            <person name="Cuomo C."/>
            <person name="de Hoog S."/>
            <person name="Gorbushina A."/>
            <person name="Walker B."/>
            <person name="Young S.K."/>
            <person name="Zeng Q."/>
            <person name="Gargeya S."/>
            <person name="Fitzgerald M."/>
            <person name="Haas B."/>
            <person name="Abouelleil A."/>
            <person name="Allen A.W."/>
            <person name="Alvarado L."/>
            <person name="Arachchi H.M."/>
            <person name="Berlin A.M."/>
            <person name="Chapman S.B."/>
            <person name="Gainer-Dewar J."/>
            <person name="Goldberg J."/>
            <person name="Griggs A."/>
            <person name="Gujja S."/>
            <person name="Hansen M."/>
            <person name="Howarth C."/>
            <person name="Imamovic A."/>
            <person name="Ireland A."/>
            <person name="Larimer J."/>
            <person name="McCowan C."/>
            <person name="Murphy C."/>
            <person name="Pearson M."/>
            <person name="Poon T.W."/>
            <person name="Priest M."/>
            <person name="Roberts A."/>
            <person name="Saif S."/>
            <person name="Shea T."/>
            <person name="Sisk P."/>
            <person name="Sykes S."/>
            <person name="Wortman J."/>
            <person name="Nusbaum C."/>
            <person name="Birren B."/>
        </authorList>
    </citation>
    <scope>NUCLEOTIDE SEQUENCE [LARGE SCALE GENOMIC DNA]</scope>
    <source>
        <strain evidence="6 7">CBS 617.96</strain>
    </source>
</reference>
<feature type="transmembrane region" description="Helical" evidence="5">
    <location>
        <begin position="96"/>
        <end position="118"/>
    </location>
</feature>
<feature type="transmembrane region" description="Helical" evidence="5">
    <location>
        <begin position="299"/>
        <end position="319"/>
    </location>
</feature>
<evidence type="ECO:0000256" key="4">
    <source>
        <dbReference type="ARBA" id="ARBA00023136"/>
    </source>
</evidence>